<dbReference type="Proteomes" id="UP000681870">
    <property type="component" value="Unassembled WGS sequence"/>
</dbReference>
<evidence type="ECO:0000256" key="6">
    <source>
        <dbReference type="SAM" id="Phobius"/>
    </source>
</evidence>
<feature type="transmembrane region" description="Helical" evidence="6">
    <location>
        <begin position="25"/>
        <end position="47"/>
    </location>
</feature>
<keyword evidence="9" id="KW-1185">Reference proteome</keyword>
<protein>
    <submittedName>
        <fullName evidence="8">ABC transporter permease</fullName>
    </submittedName>
</protein>
<evidence type="ECO:0000256" key="1">
    <source>
        <dbReference type="ARBA" id="ARBA00004651"/>
    </source>
</evidence>
<evidence type="ECO:0000256" key="4">
    <source>
        <dbReference type="ARBA" id="ARBA00022989"/>
    </source>
</evidence>
<dbReference type="RefSeq" id="WP_343221480.1">
    <property type="nucleotide sequence ID" value="NZ_JAGXBY010000008.1"/>
</dbReference>
<evidence type="ECO:0000259" key="7">
    <source>
        <dbReference type="Pfam" id="PF12698"/>
    </source>
</evidence>
<feature type="transmembrane region" description="Helical" evidence="6">
    <location>
        <begin position="214"/>
        <end position="237"/>
    </location>
</feature>
<keyword evidence="4 6" id="KW-1133">Transmembrane helix</keyword>
<organism evidence="8 9">
    <name type="scientific">Ornithinibacillus massiliensis</name>
    <dbReference type="NCBI Taxonomy" id="1944633"/>
    <lineage>
        <taxon>Bacteria</taxon>
        <taxon>Bacillati</taxon>
        <taxon>Bacillota</taxon>
        <taxon>Bacilli</taxon>
        <taxon>Bacillales</taxon>
        <taxon>Bacillaceae</taxon>
        <taxon>Ornithinibacillus</taxon>
    </lineage>
</organism>
<comment type="subcellular location">
    <subcellularLocation>
        <location evidence="1">Cell membrane</location>
        <topology evidence="1">Multi-pass membrane protein</topology>
    </subcellularLocation>
</comment>
<keyword evidence="3 6" id="KW-0812">Transmembrane</keyword>
<dbReference type="InterPro" id="IPR013525">
    <property type="entry name" value="ABC2_TM"/>
</dbReference>
<feature type="transmembrane region" description="Helical" evidence="6">
    <location>
        <begin position="258"/>
        <end position="281"/>
    </location>
</feature>
<evidence type="ECO:0000313" key="8">
    <source>
        <dbReference type="EMBL" id="MBS3682083.1"/>
    </source>
</evidence>
<dbReference type="EMBL" id="JAGXBY010000008">
    <property type="protein sequence ID" value="MBS3682083.1"/>
    <property type="molecule type" value="Genomic_DNA"/>
</dbReference>
<dbReference type="PANTHER" id="PTHR30294">
    <property type="entry name" value="MEMBRANE COMPONENT OF ABC TRANSPORTER YHHJ-RELATED"/>
    <property type="match status" value="1"/>
</dbReference>
<reference evidence="8 9" key="1">
    <citation type="submission" date="2021-05" db="EMBL/GenBank/DDBJ databases">
        <title>Ornithinibacillus massiliensis sp. nov.</title>
        <authorList>
            <person name="Iwaza R."/>
            <person name="Lagier J.-C."/>
            <person name="Raoult D."/>
        </authorList>
    </citation>
    <scope>NUCLEOTIDE SEQUENCE [LARGE SCALE GENOMIC DNA]</scope>
    <source>
        <strain evidence="8 9">Marseille-P3601</strain>
    </source>
</reference>
<accession>A0ABS5MK35</accession>
<proteinExistence type="predicted"/>
<evidence type="ECO:0000256" key="3">
    <source>
        <dbReference type="ARBA" id="ARBA00022692"/>
    </source>
</evidence>
<name>A0ABS5MK35_9BACI</name>
<feature type="domain" description="ABC-2 type transporter transmembrane" evidence="7">
    <location>
        <begin position="22"/>
        <end position="400"/>
    </location>
</feature>
<feature type="transmembrane region" description="Helical" evidence="6">
    <location>
        <begin position="293"/>
        <end position="314"/>
    </location>
</feature>
<dbReference type="Gene3D" id="3.40.1710.10">
    <property type="entry name" value="abc type-2 transporter like domain"/>
    <property type="match status" value="1"/>
</dbReference>
<feature type="transmembrane region" description="Helical" evidence="6">
    <location>
        <begin position="326"/>
        <end position="350"/>
    </location>
</feature>
<gene>
    <name evidence="8" type="ORF">KGF86_17970</name>
</gene>
<sequence length="407" mass="46861">MQFLKLVSLFTKNNLMQLRRKWRSLPLLLLFPIFLIGLVAFILVAYITNVQEEPIQIGLVDLDQSTETAMVIRLLEESSQLGDYLHMKRFSEQEAKEKIELDELVAYILFPEEFTNKLYSGESIIVTVVGNPNREMESYLIKELVDSAARHISSSQANILTINYFAKQLDIDTETRNMIVLEQFNEFLLYAISKDNVLDQQIVSNNATSTPQEYFGLAAGFFVFTIWIFTIYQLLYREQSKEIQTRMMLYGVTELQQIIARIMMTCLISIILGTLLFFGFIHVLDLSIHHDNYARLIALLGLHTINFLFVLALIETTVHSKKLQLLVQIIVTGILLLASGSIIPAIYLPLYMQEYIPYLFSYQAFHWLEEIILNRRVYADYIPLLLTAGISAFLTIGLALLKERVKS</sequence>
<evidence type="ECO:0000313" key="9">
    <source>
        <dbReference type="Proteomes" id="UP000681870"/>
    </source>
</evidence>
<comment type="caution">
    <text evidence="8">The sequence shown here is derived from an EMBL/GenBank/DDBJ whole genome shotgun (WGS) entry which is preliminary data.</text>
</comment>
<evidence type="ECO:0000256" key="5">
    <source>
        <dbReference type="ARBA" id="ARBA00023136"/>
    </source>
</evidence>
<dbReference type="PANTHER" id="PTHR30294:SF29">
    <property type="entry name" value="MULTIDRUG ABC TRANSPORTER PERMEASE YBHS-RELATED"/>
    <property type="match status" value="1"/>
</dbReference>
<feature type="transmembrane region" description="Helical" evidence="6">
    <location>
        <begin position="381"/>
        <end position="401"/>
    </location>
</feature>
<keyword evidence="2" id="KW-1003">Cell membrane</keyword>
<dbReference type="InterPro" id="IPR051449">
    <property type="entry name" value="ABC-2_transporter_component"/>
</dbReference>
<evidence type="ECO:0000256" key="2">
    <source>
        <dbReference type="ARBA" id="ARBA00022475"/>
    </source>
</evidence>
<keyword evidence="5 6" id="KW-0472">Membrane</keyword>
<dbReference type="Pfam" id="PF12698">
    <property type="entry name" value="ABC2_membrane_3"/>
    <property type="match status" value="1"/>
</dbReference>